<accession>A0A7M3MGG4</accession>
<dbReference type="AlphaFoldDB" id="A0A7M3MGG4"/>
<feature type="domain" description="Methyltransferase type 11" evidence="1">
    <location>
        <begin position="14"/>
        <end position="129"/>
    </location>
</feature>
<gene>
    <name evidence="2" type="ORF">DPQ33_08610</name>
</gene>
<dbReference type="InterPro" id="IPR013216">
    <property type="entry name" value="Methyltransf_11"/>
</dbReference>
<proteinExistence type="predicted"/>
<dbReference type="PANTHER" id="PTHR43464:SF83">
    <property type="entry name" value="MALONYL-[ACYL-CARRIER PROTEIN] O-METHYLTRANSFERASE"/>
    <property type="match status" value="1"/>
</dbReference>
<comment type="caution">
    <text evidence="2">The sequence shown here is derived from an EMBL/GenBank/DDBJ whole genome shotgun (WGS) entry which is preliminary data.</text>
</comment>
<protein>
    <submittedName>
        <fullName evidence="2">Class I SAM-dependent methyltransferase</fullName>
    </submittedName>
</protein>
<keyword evidence="2" id="KW-0808">Transferase</keyword>
<evidence type="ECO:0000313" key="3">
    <source>
        <dbReference type="Proteomes" id="UP000448292"/>
    </source>
</evidence>
<dbReference type="SUPFAM" id="SSF53335">
    <property type="entry name" value="S-adenosyl-L-methionine-dependent methyltransferases"/>
    <property type="match status" value="1"/>
</dbReference>
<sequence>MRRWADLSPGDRVLDVGCGAGRIAAALTRYLDNGGSYEGFDIFPFGVEWCQENVTPRHPNFRFRTVDVFNRVYNPYASTLASDFVFPYEEASFDVVVLNSVFTHMLPADLVNYVAQIHRVLKSGGRAFITYFLMDEDSREPARQGRTSPAFPHGFGSFHVEDTASMEDAVAYDIGFVKNIHAASELAIVRISRGNWRGTSSPHHQDIVVARKP</sequence>
<dbReference type="InterPro" id="IPR029063">
    <property type="entry name" value="SAM-dependent_MTases_sf"/>
</dbReference>
<evidence type="ECO:0000259" key="1">
    <source>
        <dbReference type="Pfam" id="PF08241"/>
    </source>
</evidence>
<dbReference type="OrthoDB" id="1853779at2"/>
<dbReference type="GO" id="GO:0008757">
    <property type="term" value="F:S-adenosylmethionine-dependent methyltransferase activity"/>
    <property type="evidence" value="ECO:0007669"/>
    <property type="project" value="InterPro"/>
</dbReference>
<dbReference type="Gene3D" id="3.40.50.150">
    <property type="entry name" value="Vaccinia Virus protein VP39"/>
    <property type="match status" value="1"/>
</dbReference>
<keyword evidence="2" id="KW-0489">Methyltransferase</keyword>
<dbReference type="CDD" id="cd02440">
    <property type="entry name" value="AdoMet_MTases"/>
    <property type="match status" value="1"/>
</dbReference>
<keyword evidence="3" id="KW-1185">Reference proteome</keyword>
<dbReference type="PANTHER" id="PTHR43464">
    <property type="entry name" value="METHYLTRANSFERASE"/>
    <property type="match status" value="1"/>
</dbReference>
<dbReference type="GO" id="GO:0032259">
    <property type="term" value="P:methylation"/>
    <property type="evidence" value="ECO:0007669"/>
    <property type="project" value="UniProtKB-KW"/>
</dbReference>
<dbReference type="Proteomes" id="UP000448292">
    <property type="component" value="Unassembled WGS sequence"/>
</dbReference>
<evidence type="ECO:0000313" key="2">
    <source>
        <dbReference type="EMBL" id="TVM17734.1"/>
    </source>
</evidence>
<reference evidence="2 3" key="1">
    <citation type="submission" date="2018-06" db="EMBL/GenBank/DDBJ databases">
        <title>Complete genome of Desulfovibrio indonesiensis P37SLT.</title>
        <authorList>
            <person name="Crispim J.S."/>
            <person name="Vidigal P.M.P."/>
            <person name="Silva L.C.F."/>
            <person name="Laguardia C.N."/>
            <person name="Araujo L.C."/>
            <person name="Dias R.S."/>
            <person name="Sousa M.P."/>
            <person name="Paula S.O."/>
            <person name="Silva C."/>
        </authorList>
    </citation>
    <scope>NUCLEOTIDE SEQUENCE [LARGE SCALE GENOMIC DNA]</scope>
    <source>
        <strain evidence="2 3">P37SLT</strain>
    </source>
</reference>
<dbReference type="Pfam" id="PF08241">
    <property type="entry name" value="Methyltransf_11"/>
    <property type="match status" value="1"/>
</dbReference>
<organism evidence="2 3">
    <name type="scientific">Oceanidesulfovibrio indonesiensis</name>
    <dbReference type="NCBI Taxonomy" id="54767"/>
    <lineage>
        <taxon>Bacteria</taxon>
        <taxon>Pseudomonadati</taxon>
        <taxon>Thermodesulfobacteriota</taxon>
        <taxon>Desulfovibrionia</taxon>
        <taxon>Desulfovibrionales</taxon>
        <taxon>Desulfovibrionaceae</taxon>
        <taxon>Oceanidesulfovibrio</taxon>
    </lineage>
</organism>
<name>A0A7M3MGG4_9BACT</name>
<dbReference type="EMBL" id="QMIE01000006">
    <property type="protein sequence ID" value="TVM17734.1"/>
    <property type="molecule type" value="Genomic_DNA"/>
</dbReference>